<feature type="region of interest" description="Disordered" evidence="1">
    <location>
        <begin position="277"/>
        <end position="300"/>
    </location>
</feature>
<dbReference type="Proteomes" id="UP000235388">
    <property type="component" value="Unassembled WGS sequence"/>
</dbReference>
<feature type="region of interest" description="Disordered" evidence="1">
    <location>
        <begin position="1"/>
        <end position="26"/>
    </location>
</feature>
<gene>
    <name evidence="3" type="ORF">PCANC_28140</name>
</gene>
<name>A0A2N5TKL7_9BASI</name>
<reference evidence="3 4" key="1">
    <citation type="submission" date="2017-11" db="EMBL/GenBank/DDBJ databases">
        <title>De novo assembly and phasing of dikaryotic genomes from two isolates of Puccinia coronata f. sp. avenae, the causal agent of oat crown rust.</title>
        <authorList>
            <person name="Miller M.E."/>
            <person name="Zhang Y."/>
            <person name="Omidvar V."/>
            <person name="Sperschneider J."/>
            <person name="Schwessinger B."/>
            <person name="Raley C."/>
            <person name="Palmer J.M."/>
            <person name="Garnica D."/>
            <person name="Upadhyaya N."/>
            <person name="Rathjen J."/>
            <person name="Taylor J.M."/>
            <person name="Park R.F."/>
            <person name="Dodds P.N."/>
            <person name="Hirsch C.D."/>
            <person name="Kianian S.F."/>
            <person name="Figueroa M."/>
        </authorList>
    </citation>
    <scope>NUCLEOTIDE SEQUENCE [LARGE SCALE GENOMIC DNA]</scope>
    <source>
        <strain evidence="3">12NC29</strain>
    </source>
</reference>
<evidence type="ECO:0000313" key="3">
    <source>
        <dbReference type="EMBL" id="PLW26014.1"/>
    </source>
</evidence>
<dbReference type="OrthoDB" id="2516506at2759"/>
<dbReference type="InterPro" id="IPR029466">
    <property type="entry name" value="NAM-associated_C"/>
</dbReference>
<feature type="region of interest" description="Disordered" evidence="1">
    <location>
        <begin position="213"/>
        <end position="264"/>
    </location>
</feature>
<dbReference type="EMBL" id="PGCJ01000570">
    <property type="protein sequence ID" value="PLW26014.1"/>
    <property type="molecule type" value="Genomic_DNA"/>
</dbReference>
<dbReference type="Pfam" id="PF14303">
    <property type="entry name" value="NAM-associated"/>
    <property type="match status" value="1"/>
</dbReference>
<evidence type="ECO:0000256" key="1">
    <source>
        <dbReference type="SAM" id="MobiDB-lite"/>
    </source>
</evidence>
<proteinExistence type="predicted"/>
<evidence type="ECO:0000313" key="4">
    <source>
        <dbReference type="Proteomes" id="UP000235388"/>
    </source>
</evidence>
<dbReference type="PANTHER" id="PTHR45023">
    <property type="match status" value="1"/>
</dbReference>
<dbReference type="PANTHER" id="PTHR45023:SF4">
    <property type="entry name" value="GLYCINE-RICH PROTEIN-RELATED"/>
    <property type="match status" value="1"/>
</dbReference>
<keyword evidence="4" id="KW-1185">Reference proteome</keyword>
<organism evidence="3 4">
    <name type="scientific">Puccinia coronata f. sp. avenae</name>
    <dbReference type="NCBI Taxonomy" id="200324"/>
    <lineage>
        <taxon>Eukaryota</taxon>
        <taxon>Fungi</taxon>
        <taxon>Dikarya</taxon>
        <taxon>Basidiomycota</taxon>
        <taxon>Pucciniomycotina</taxon>
        <taxon>Pucciniomycetes</taxon>
        <taxon>Pucciniales</taxon>
        <taxon>Pucciniaceae</taxon>
        <taxon>Puccinia</taxon>
    </lineage>
</organism>
<evidence type="ECO:0000259" key="2">
    <source>
        <dbReference type="Pfam" id="PF14303"/>
    </source>
</evidence>
<accession>A0A2N5TKL7</accession>
<sequence>MACRRGTLPDRRAEPACLSGGRAKPERPPERRLLIRVLFGTLIRVPSSTPIRILNGTLIRVLYPYKGYCTLIRVPNSTLIRVPNGTLIRVPNSTLIRVPNSTLIRVPFGTLIGSKEQFWSSVVDDFNNFTGGPSGEALGLQSRWKTLQIEVLKFCAIHHRIKEKPPSGSTPKDWLITARQLYFDENNKSFAYEQLWTLLRNAAKFKPPDQTQAINGCRPSATPSNNPIPDSLSVPGGASSNTPNQWQHPLGTRSTKRKLNKEEYKNKKMKLLQTLVKEASKRSKEARRPNDIQDKLVVID</sequence>
<comment type="caution">
    <text evidence="3">The sequence shown here is derived from an EMBL/GenBank/DDBJ whole genome shotgun (WGS) entry which is preliminary data.</text>
</comment>
<dbReference type="AlphaFoldDB" id="A0A2N5TKL7"/>
<protein>
    <recommendedName>
        <fullName evidence="2">No apical meristem-associated C-terminal domain-containing protein</fullName>
    </recommendedName>
</protein>
<feature type="compositionally biased region" description="Basic and acidic residues" evidence="1">
    <location>
        <begin position="278"/>
        <end position="294"/>
    </location>
</feature>
<feature type="domain" description="No apical meristem-associated C-terminal" evidence="2">
    <location>
        <begin position="188"/>
        <end position="296"/>
    </location>
</feature>
<feature type="compositionally biased region" description="Polar residues" evidence="1">
    <location>
        <begin position="238"/>
        <end position="247"/>
    </location>
</feature>